<protein>
    <submittedName>
        <fullName evidence="8">AER100Cp</fullName>
    </submittedName>
</protein>
<keyword evidence="5" id="KW-0539">Nucleus</keyword>
<evidence type="ECO:0000259" key="7">
    <source>
        <dbReference type="PROSITE" id="PS51917"/>
    </source>
</evidence>
<accession>Q757B3</accession>
<dbReference type="STRING" id="284811.Q757B3"/>
<dbReference type="InParanoid" id="Q757B3"/>
<dbReference type="InterPro" id="IPR006773">
    <property type="entry name" value="Rpn13/ADRM1"/>
</dbReference>
<organism evidence="8 9">
    <name type="scientific">Eremothecium gossypii (strain ATCC 10895 / CBS 109.51 / FGSC 9923 / NRRL Y-1056)</name>
    <name type="common">Yeast</name>
    <name type="synonym">Ashbya gossypii</name>
    <dbReference type="NCBI Taxonomy" id="284811"/>
    <lineage>
        <taxon>Eukaryota</taxon>
        <taxon>Fungi</taxon>
        <taxon>Dikarya</taxon>
        <taxon>Ascomycota</taxon>
        <taxon>Saccharomycotina</taxon>
        <taxon>Saccharomycetes</taxon>
        <taxon>Saccharomycetales</taxon>
        <taxon>Saccharomycetaceae</taxon>
        <taxon>Eremothecium</taxon>
    </lineage>
</organism>
<dbReference type="OrthoDB" id="340431at2759"/>
<dbReference type="PANTHER" id="PTHR12225:SF0">
    <property type="entry name" value="PROTEASOMAL UBIQUITIN RECEPTOR ADRM1"/>
    <property type="match status" value="1"/>
</dbReference>
<dbReference type="PANTHER" id="PTHR12225">
    <property type="entry name" value="ADHESION REGULATING MOLECULE 1 110 KDA CELL MEMBRANE GLYCOPROTEIN"/>
    <property type="match status" value="1"/>
</dbReference>
<evidence type="ECO:0000256" key="3">
    <source>
        <dbReference type="ARBA" id="ARBA00022490"/>
    </source>
</evidence>
<keyword evidence="3" id="KW-0963">Cytoplasm</keyword>
<sequence length="154" mass="17238">MDTVRSISARDPVRFRAGVCQYDEESKQCTPKAAGGTVTIQPSEEAEGFYDFVWRPEEEARGADAIELILIPGETRWVHIQSCKTGRVFCLVFSSGEKYFFWMQERSAEDAGALSEQDRQALARIENALRVAEEGGEEEDVEMADAEPSAPEHM</sequence>
<evidence type="ECO:0000256" key="6">
    <source>
        <dbReference type="SAM" id="MobiDB-lite"/>
    </source>
</evidence>
<dbReference type="GO" id="GO:0005737">
    <property type="term" value="C:cytoplasm"/>
    <property type="evidence" value="ECO:0007669"/>
    <property type="project" value="UniProtKB-SubCell"/>
</dbReference>
<reference evidence="9" key="2">
    <citation type="journal article" date="2013" name="G3 (Bethesda)">
        <title>Genomes of Ashbya fungi isolated from insects reveal four mating-type loci, numerous translocations, lack of transposons, and distinct gene duplications.</title>
        <authorList>
            <person name="Dietrich F.S."/>
            <person name="Voegeli S."/>
            <person name="Kuo S."/>
            <person name="Philippsen P."/>
        </authorList>
    </citation>
    <scope>GENOME REANNOTATION</scope>
    <source>
        <strain evidence="9">ATCC 10895 / CBS 109.51 / FGSC 9923 / NRRL Y-1056</strain>
    </source>
</reference>
<evidence type="ECO:0000256" key="4">
    <source>
        <dbReference type="ARBA" id="ARBA00022942"/>
    </source>
</evidence>
<evidence type="ECO:0000256" key="5">
    <source>
        <dbReference type="ARBA" id="ARBA00023242"/>
    </source>
</evidence>
<dbReference type="eggNOG" id="KOG3037">
    <property type="taxonomic scope" value="Eukaryota"/>
</dbReference>
<evidence type="ECO:0000256" key="1">
    <source>
        <dbReference type="ARBA" id="ARBA00004123"/>
    </source>
</evidence>
<name>Q757B3_EREGS</name>
<comment type="subcellular location">
    <subcellularLocation>
        <location evidence="2">Cytoplasm</location>
    </subcellularLocation>
    <subcellularLocation>
        <location evidence="1">Nucleus</location>
    </subcellularLocation>
</comment>
<dbReference type="OMA" id="LGNENCK"/>
<dbReference type="HOGENOM" id="CLU_115505_0_0_1"/>
<dbReference type="FunCoup" id="Q757B3">
    <property type="interactions" value="228"/>
</dbReference>
<dbReference type="Gene3D" id="2.30.29.70">
    <property type="entry name" value="Proteasomal ubiquitin receptor Rpn13/ADRM1"/>
    <property type="match status" value="1"/>
</dbReference>
<keyword evidence="9" id="KW-1185">Reference proteome</keyword>
<evidence type="ECO:0000313" key="9">
    <source>
        <dbReference type="Proteomes" id="UP000000591"/>
    </source>
</evidence>
<dbReference type="EMBL" id="AE016818">
    <property type="protein sequence ID" value="AAS52784.1"/>
    <property type="molecule type" value="Genomic_DNA"/>
</dbReference>
<dbReference type="RefSeq" id="NP_984960.1">
    <property type="nucleotide sequence ID" value="NM_210314.1"/>
</dbReference>
<dbReference type="InterPro" id="IPR044868">
    <property type="entry name" value="Rpn13/ADRM1_Pru"/>
</dbReference>
<dbReference type="Proteomes" id="UP000000591">
    <property type="component" value="Chromosome V"/>
</dbReference>
<dbReference type="GO" id="GO:0000502">
    <property type="term" value="C:proteasome complex"/>
    <property type="evidence" value="ECO:0007669"/>
    <property type="project" value="UniProtKB-KW"/>
</dbReference>
<dbReference type="KEGG" id="ago:AGOS_AER100C"/>
<feature type="region of interest" description="Disordered" evidence="6">
    <location>
        <begin position="132"/>
        <end position="154"/>
    </location>
</feature>
<dbReference type="FunFam" id="2.30.29.70:FF:000003">
    <property type="entry name" value="Regulatory particle non-ATPase"/>
    <property type="match status" value="1"/>
</dbReference>
<gene>
    <name evidence="8" type="ORF">AGOS_AER100C</name>
</gene>
<evidence type="ECO:0000313" key="8">
    <source>
        <dbReference type="EMBL" id="AAS52784.1"/>
    </source>
</evidence>
<dbReference type="AlphaFoldDB" id="Q757B3"/>
<feature type="compositionally biased region" description="Acidic residues" evidence="6">
    <location>
        <begin position="134"/>
        <end position="145"/>
    </location>
</feature>
<dbReference type="GeneID" id="4621165"/>
<proteinExistence type="predicted"/>
<dbReference type="InterPro" id="IPR038633">
    <property type="entry name" value="Rpn13/ADRM1_Pru_sf"/>
</dbReference>
<keyword evidence="4" id="KW-0647">Proteasome</keyword>
<dbReference type="GO" id="GO:0005634">
    <property type="term" value="C:nucleus"/>
    <property type="evidence" value="ECO:0007669"/>
    <property type="project" value="UniProtKB-SubCell"/>
</dbReference>
<feature type="domain" description="Pru" evidence="7">
    <location>
        <begin position="7"/>
        <end position="132"/>
    </location>
</feature>
<dbReference type="Pfam" id="PF04683">
    <property type="entry name" value="Rpn13_ADRM1_Pru"/>
    <property type="match status" value="1"/>
</dbReference>
<dbReference type="PROSITE" id="PS51917">
    <property type="entry name" value="PRU"/>
    <property type="match status" value="1"/>
</dbReference>
<reference evidence="8 9" key="1">
    <citation type="journal article" date="2004" name="Science">
        <title>The Ashbya gossypii genome as a tool for mapping the ancient Saccharomyces cerevisiae genome.</title>
        <authorList>
            <person name="Dietrich F.S."/>
            <person name="Voegeli S."/>
            <person name="Brachat S."/>
            <person name="Lerch A."/>
            <person name="Gates K."/>
            <person name="Steiner S."/>
            <person name="Mohr C."/>
            <person name="Pohlmann R."/>
            <person name="Luedi P."/>
            <person name="Choi S."/>
            <person name="Wing R.A."/>
            <person name="Flavier A."/>
            <person name="Gaffney T.D."/>
            <person name="Philippsen P."/>
        </authorList>
    </citation>
    <scope>NUCLEOTIDE SEQUENCE [LARGE SCALE GENOMIC DNA]</scope>
    <source>
        <strain evidence="9">ATCC 10895 / CBS 109.51 / FGSC 9923 / NRRL Y-1056</strain>
    </source>
</reference>
<evidence type="ECO:0000256" key="2">
    <source>
        <dbReference type="ARBA" id="ARBA00004496"/>
    </source>
</evidence>